<dbReference type="InterPro" id="IPR035992">
    <property type="entry name" value="Ricin_B-like_lectins"/>
</dbReference>
<dbReference type="SUPFAM" id="SSF50370">
    <property type="entry name" value="Ricin B-like lectins"/>
    <property type="match status" value="1"/>
</dbReference>
<protein>
    <recommendedName>
        <fullName evidence="4">Ricin B lectin domain-containing protein</fullName>
    </recommendedName>
</protein>
<evidence type="ECO:0008006" key="4">
    <source>
        <dbReference type="Google" id="ProtNLM"/>
    </source>
</evidence>
<keyword evidence="1" id="KW-0732">Signal</keyword>
<proteinExistence type="predicted"/>
<keyword evidence="3" id="KW-1185">Reference proteome</keyword>
<dbReference type="Proteomes" id="UP001221142">
    <property type="component" value="Unassembled WGS sequence"/>
</dbReference>
<feature type="chain" id="PRO_5042121722" description="Ricin B lectin domain-containing protein" evidence="1">
    <location>
        <begin position="20"/>
        <end position="370"/>
    </location>
</feature>
<evidence type="ECO:0000256" key="1">
    <source>
        <dbReference type="SAM" id="SignalP"/>
    </source>
</evidence>
<organism evidence="2 3">
    <name type="scientific">Roridomyces roridus</name>
    <dbReference type="NCBI Taxonomy" id="1738132"/>
    <lineage>
        <taxon>Eukaryota</taxon>
        <taxon>Fungi</taxon>
        <taxon>Dikarya</taxon>
        <taxon>Basidiomycota</taxon>
        <taxon>Agaricomycotina</taxon>
        <taxon>Agaricomycetes</taxon>
        <taxon>Agaricomycetidae</taxon>
        <taxon>Agaricales</taxon>
        <taxon>Marasmiineae</taxon>
        <taxon>Mycenaceae</taxon>
        <taxon>Roridomyces</taxon>
    </lineage>
</organism>
<dbReference type="CDD" id="cd00161">
    <property type="entry name" value="beta-trefoil_Ricin-like"/>
    <property type="match status" value="1"/>
</dbReference>
<accession>A0AAD7CAH0</accession>
<dbReference type="AlphaFoldDB" id="A0AAD7CAH0"/>
<dbReference type="Gene3D" id="2.80.10.50">
    <property type="match status" value="1"/>
</dbReference>
<feature type="signal peptide" evidence="1">
    <location>
        <begin position="1"/>
        <end position="19"/>
    </location>
</feature>
<evidence type="ECO:0000313" key="2">
    <source>
        <dbReference type="EMBL" id="KAJ7643838.1"/>
    </source>
</evidence>
<comment type="caution">
    <text evidence="2">The sequence shown here is derived from an EMBL/GenBank/DDBJ whole genome shotgun (WGS) entry which is preliminary data.</text>
</comment>
<dbReference type="EMBL" id="JARKIF010000003">
    <property type="protein sequence ID" value="KAJ7643838.1"/>
    <property type="molecule type" value="Genomic_DNA"/>
</dbReference>
<gene>
    <name evidence="2" type="ORF">FB45DRAFT_1020656</name>
</gene>
<evidence type="ECO:0000313" key="3">
    <source>
        <dbReference type="Proteomes" id="UP001221142"/>
    </source>
</evidence>
<name>A0AAD7CAH0_9AGAR</name>
<reference evidence="2" key="1">
    <citation type="submission" date="2023-03" db="EMBL/GenBank/DDBJ databases">
        <title>Massive genome expansion in bonnet fungi (Mycena s.s.) driven by repeated elements and novel gene families across ecological guilds.</title>
        <authorList>
            <consortium name="Lawrence Berkeley National Laboratory"/>
            <person name="Harder C.B."/>
            <person name="Miyauchi S."/>
            <person name="Viragh M."/>
            <person name="Kuo A."/>
            <person name="Thoen E."/>
            <person name="Andreopoulos B."/>
            <person name="Lu D."/>
            <person name="Skrede I."/>
            <person name="Drula E."/>
            <person name="Henrissat B."/>
            <person name="Morin E."/>
            <person name="Kohler A."/>
            <person name="Barry K."/>
            <person name="LaButti K."/>
            <person name="Morin E."/>
            <person name="Salamov A."/>
            <person name="Lipzen A."/>
            <person name="Mereny Z."/>
            <person name="Hegedus B."/>
            <person name="Baldrian P."/>
            <person name="Stursova M."/>
            <person name="Weitz H."/>
            <person name="Taylor A."/>
            <person name="Grigoriev I.V."/>
            <person name="Nagy L.G."/>
            <person name="Martin F."/>
            <person name="Kauserud H."/>
        </authorList>
    </citation>
    <scope>NUCLEOTIDE SEQUENCE</scope>
    <source>
        <strain evidence="2">9284</strain>
    </source>
</reference>
<sequence>MKFILALTTALVSATMVAGAAAPAPAVPGFTNINDFQGSALNLVDDGVVTAGEGTAVTGLPVSFNTEINQGWTLIPQGTNFTIANGLNSTLKLSYPTARFGGNPHFSGLIVSGEFPATFSLQTSGKGVRYEHGFLRELDMNLWSRIVEVTSGHTLTSWATAGGQLESPVTLYPVTPGLQTQQTWTLVASSCPTVPPCSQLIAFAVAGIALAQVAVAVVIPADLVNIVDYQGCSLNLVGGNEHDVTAVIVYPSQCNDQLNQQWSFVPHVGPNFTVVNGLRPSLQLSYPSAPVVNGNPLFSALVVYSKSPANFTLQDAGNGGFYIIEANSKQALTSWAAVSAQPETPVTLAPLKIGLQRQQTWNITAAPSKA</sequence>